<organism evidence="1 2">
    <name type="scientific">Timema podura</name>
    <name type="common">Walking stick</name>
    <dbReference type="NCBI Taxonomy" id="61482"/>
    <lineage>
        <taxon>Eukaryota</taxon>
        <taxon>Metazoa</taxon>
        <taxon>Ecdysozoa</taxon>
        <taxon>Arthropoda</taxon>
        <taxon>Hexapoda</taxon>
        <taxon>Insecta</taxon>
        <taxon>Pterygota</taxon>
        <taxon>Neoptera</taxon>
        <taxon>Polyneoptera</taxon>
        <taxon>Phasmatodea</taxon>
        <taxon>Timematodea</taxon>
        <taxon>Timematoidea</taxon>
        <taxon>Timematidae</taxon>
        <taxon>Timema</taxon>
    </lineage>
</organism>
<dbReference type="EMBL" id="CAJPIN010069403">
    <property type="protein sequence ID" value="CAG2067464.1"/>
    <property type="molecule type" value="Genomic_DNA"/>
</dbReference>
<dbReference type="InterPro" id="IPR039719">
    <property type="entry name" value="FBXO28"/>
</dbReference>
<comment type="caution">
    <text evidence="1">The sequence shown here is derived from an EMBL/GenBank/DDBJ whole genome shotgun (WGS) entry which is preliminary data.</text>
</comment>
<sequence length="151" mass="17306">TATESFLLACKLEHTQKNQLDVDSVHAKQLTISNKQVSQLGNTLSPSCITTYNCTNEIFRVLRIIQNKEFPPKTHEILQELRDLSSMAMEHFDEKIAPNLKFRLPCAKFRAQLQLVTDSKQSLCEVSPITNDKLNRVIKVFQKHLRDAAIR</sequence>
<dbReference type="PANTHER" id="PTHR13252:SF9">
    <property type="entry name" value="F-BOX ONLY PROTEIN 28"/>
    <property type="match status" value="1"/>
</dbReference>
<reference evidence="1" key="1">
    <citation type="submission" date="2021-03" db="EMBL/GenBank/DDBJ databases">
        <authorList>
            <person name="Tran Van P."/>
        </authorList>
    </citation>
    <scope>NUCLEOTIDE SEQUENCE</scope>
</reference>
<dbReference type="Proteomes" id="UP001153148">
    <property type="component" value="Unassembled WGS sequence"/>
</dbReference>
<protein>
    <recommendedName>
        <fullName evidence="3">Interleukin-6</fullName>
    </recommendedName>
</protein>
<evidence type="ECO:0008006" key="3">
    <source>
        <dbReference type="Google" id="ProtNLM"/>
    </source>
</evidence>
<proteinExistence type="predicted"/>
<keyword evidence="2" id="KW-1185">Reference proteome</keyword>
<feature type="non-terminal residue" evidence="1">
    <location>
        <position position="1"/>
    </location>
</feature>
<accession>A0ABN7PJ80</accession>
<dbReference type="PANTHER" id="PTHR13252">
    <property type="entry name" value="F-BOX ONLY PROTEIN 28"/>
    <property type="match status" value="1"/>
</dbReference>
<gene>
    <name evidence="1" type="ORF">TPAB3V08_LOCUS14407</name>
</gene>
<evidence type="ECO:0000313" key="1">
    <source>
        <dbReference type="EMBL" id="CAG2067464.1"/>
    </source>
</evidence>
<feature type="non-terminal residue" evidence="1">
    <location>
        <position position="151"/>
    </location>
</feature>
<name>A0ABN7PJ80_TIMPD</name>
<evidence type="ECO:0000313" key="2">
    <source>
        <dbReference type="Proteomes" id="UP001153148"/>
    </source>
</evidence>